<feature type="non-terminal residue" evidence="1">
    <location>
        <position position="323"/>
    </location>
</feature>
<protein>
    <recommendedName>
        <fullName evidence="3">Secreted protein</fullName>
    </recommendedName>
</protein>
<sequence length="323" mass="36521">VLLLLFFFHRFRLPSDLMLDVGTATGRPAALRRGTYASVREHLADIHIVGSIIGEIVEDQLFAWKDLPVCEETNMIVEEAVSVNDRRHRVHVGHTRVIEVTGLVAHLSGRDDELLVHVQSIASHARVRHLEVVDPRASPHSLLVDLSDVLRDEATLVDLAHRPHSPSLNDRLAEDTQHMLTTALYRSILAFSLLAGAVLRTFEMHTIFQFAGILNRFHFELSLVLVDINGIRYSAAVLVLRTTQLRVALGACGIALHVLQLVIILDEVLDERRVHEVDHEFQLPEGLEVVRFIRPVFDVEWEDPHGHRYTPIATRVLGDRCDR</sequence>
<proteinExistence type="predicted"/>
<gene>
    <name evidence="1" type="ORF">PENTCL1PPCAC_21881</name>
</gene>
<comment type="caution">
    <text evidence="1">The sequence shown here is derived from an EMBL/GenBank/DDBJ whole genome shotgun (WGS) entry which is preliminary data.</text>
</comment>
<evidence type="ECO:0000313" key="1">
    <source>
        <dbReference type="EMBL" id="GMS99706.1"/>
    </source>
</evidence>
<dbReference type="Proteomes" id="UP001432027">
    <property type="component" value="Unassembled WGS sequence"/>
</dbReference>
<name>A0AAV5TZ06_9BILA</name>
<evidence type="ECO:0008006" key="3">
    <source>
        <dbReference type="Google" id="ProtNLM"/>
    </source>
</evidence>
<keyword evidence="2" id="KW-1185">Reference proteome</keyword>
<dbReference type="AlphaFoldDB" id="A0AAV5TZ06"/>
<evidence type="ECO:0000313" key="2">
    <source>
        <dbReference type="Proteomes" id="UP001432027"/>
    </source>
</evidence>
<dbReference type="EMBL" id="BTSX01000005">
    <property type="protein sequence ID" value="GMS99706.1"/>
    <property type="molecule type" value="Genomic_DNA"/>
</dbReference>
<reference evidence="1" key="1">
    <citation type="submission" date="2023-10" db="EMBL/GenBank/DDBJ databases">
        <title>Genome assembly of Pristionchus species.</title>
        <authorList>
            <person name="Yoshida K."/>
            <person name="Sommer R.J."/>
        </authorList>
    </citation>
    <scope>NUCLEOTIDE SEQUENCE</scope>
    <source>
        <strain evidence="1">RS0144</strain>
    </source>
</reference>
<organism evidence="1 2">
    <name type="scientific">Pristionchus entomophagus</name>
    <dbReference type="NCBI Taxonomy" id="358040"/>
    <lineage>
        <taxon>Eukaryota</taxon>
        <taxon>Metazoa</taxon>
        <taxon>Ecdysozoa</taxon>
        <taxon>Nematoda</taxon>
        <taxon>Chromadorea</taxon>
        <taxon>Rhabditida</taxon>
        <taxon>Rhabditina</taxon>
        <taxon>Diplogasteromorpha</taxon>
        <taxon>Diplogasteroidea</taxon>
        <taxon>Neodiplogasteridae</taxon>
        <taxon>Pristionchus</taxon>
    </lineage>
</organism>
<accession>A0AAV5TZ06</accession>
<feature type="non-terminal residue" evidence="1">
    <location>
        <position position="1"/>
    </location>
</feature>